<protein>
    <submittedName>
        <fullName evidence="1">Uncharacterized protein</fullName>
    </submittedName>
</protein>
<proteinExistence type="predicted"/>
<dbReference type="Proteomes" id="UP000724584">
    <property type="component" value="Unassembled WGS sequence"/>
</dbReference>
<accession>A0ACB7PCZ2</accession>
<name>A0ACB7PCZ2_9PEZI</name>
<comment type="caution">
    <text evidence="1">The sequence shown here is derived from an EMBL/GenBank/DDBJ whole genome shotgun (WGS) entry which is preliminary data.</text>
</comment>
<evidence type="ECO:0000313" key="1">
    <source>
        <dbReference type="EMBL" id="KAH6632706.1"/>
    </source>
</evidence>
<evidence type="ECO:0000313" key="2">
    <source>
        <dbReference type="Proteomes" id="UP000724584"/>
    </source>
</evidence>
<dbReference type="EMBL" id="JAGIZQ010000004">
    <property type="protein sequence ID" value="KAH6632706.1"/>
    <property type="molecule type" value="Genomic_DNA"/>
</dbReference>
<gene>
    <name evidence="1" type="ORF">F5144DRAFT_574973</name>
</gene>
<sequence>MDLPTPSRSPAAFRFPQPEPSSLNDVLRQNNRDRLFVRPSRWTLQHLELLGCRFLLRNIEPKSRTTETKKNKSIYSSDLASYLFRGHDVGIWSPELTFHFNQTAVATIRNTRASRCIWSSRPDLPFLKWVDGLDPQWDGSIFRRRLRCQPRYQPTNRIEDPYIVAVLIALAQAQRRSRSTAAYVKM</sequence>
<reference evidence="1 2" key="1">
    <citation type="journal article" date="2021" name="Nat. Commun.">
        <title>Genetic determinants of endophytism in the Arabidopsis root mycobiome.</title>
        <authorList>
            <person name="Mesny F."/>
            <person name="Miyauchi S."/>
            <person name="Thiergart T."/>
            <person name="Pickel B."/>
            <person name="Atanasova L."/>
            <person name="Karlsson M."/>
            <person name="Huettel B."/>
            <person name="Barry K.W."/>
            <person name="Haridas S."/>
            <person name="Chen C."/>
            <person name="Bauer D."/>
            <person name="Andreopoulos W."/>
            <person name="Pangilinan J."/>
            <person name="LaButti K."/>
            <person name="Riley R."/>
            <person name="Lipzen A."/>
            <person name="Clum A."/>
            <person name="Drula E."/>
            <person name="Henrissat B."/>
            <person name="Kohler A."/>
            <person name="Grigoriev I.V."/>
            <person name="Martin F.M."/>
            <person name="Hacquard S."/>
        </authorList>
    </citation>
    <scope>NUCLEOTIDE SEQUENCE [LARGE SCALE GENOMIC DNA]</scope>
    <source>
        <strain evidence="1 2">MPI-SDFR-AT-0079</strain>
    </source>
</reference>
<organism evidence="1 2">
    <name type="scientific">Chaetomium tenue</name>
    <dbReference type="NCBI Taxonomy" id="1854479"/>
    <lineage>
        <taxon>Eukaryota</taxon>
        <taxon>Fungi</taxon>
        <taxon>Dikarya</taxon>
        <taxon>Ascomycota</taxon>
        <taxon>Pezizomycotina</taxon>
        <taxon>Sordariomycetes</taxon>
        <taxon>Sordariomycetidae</taxon>
        <taxon>Sordariales</taxon>
        <taxon>Chaetomiaceae</taxon>
        <taxon>Chaetomium</taxon>
    </lineage>
</organism>
<keyword evidence="2" id="KW-1185">Reference proteome</keyword>